<evidence type="ECO:0000313" key="2">
    <source>
        <dbReference type="EMBL" id="KKK90262.1"/>
    </source>
</evidence>
<dbReference type="EMBL" id="LAZR01049178">
    <property type="protein sequence ID" value="KKK90262.1"/>
    <property type="molecule type" value="Genomic_DNA"/>
</dbReference>
<dbReference type="InterPro" id="IPR009825">
    <property type="entry name" value="ECF_substrate-spec-like"/>
</dbReference>
<evidence type="ECO:0008006" key="3">
    <source>
        <dbReference type="Google" id="ProtNLM"/>
    </source>
</evidence>
<dbReference type="GO" id="GO:0016020">
    <property type="term" value="C:membrane"/>
    <property type="evidence" value="ECO:0007669"/>
    <property type="project" value="InterPro"/>
</dbReference>
<comment type="caution">
    <text evidence="2">The sequence shown here is derived from an EMBL/GenBank/DDBJ whole genome shotgun (WGS) entry which is preliminary data.</text>
</comment>
<keyword evidence="1" id="KW-1133">Transmembrane helix</keyword>
<feature type="transmembrane region" description="Helical" evidence="1">
    <location>
        <begin position="158"/>
        <end position="178"/>
    </location>
</feature>
<feature type="transmembrane region" description="Helical" evidence="1">
    <location>
        <begin position="94"/>
        <end position="115"/>
    </location>
</feature>
<dbReference type="PANTHER" id="PTHR37815:SF3">
    <property type="entry name" value="UPF0397 PROTEIN SPR0429"/>
    <property type="match status" value="1"/>
</dbReference>
<dbReference type="Pfam" id="PF07155">
    <property type="entry name" value="ECF-ribofla_trS"/>
    <property type="match status" value="1"/>
</dbReference>
<keyword evidence="1" id="KW-0472">Membrane</keyword>
<proteinExistence type="predicted"/>
<evidence type="ECO:0000256" key="1">
    <source>
        <dbReference type="SAM" id="Phobius"/>
    </source>
</evidence>
<sequence>MICILNEKPLSKWKDFNGYFLPNSTIVISIIGIFSALIFVLTMIIPIRIPATQGYINIGDIGVIITGLLFGPLIGGISGGVGSALADVILAPQYAIPTLIIKGLEGFVVGLISNPRKFYKKFDYRDFTGILLGGLIMVFGYFIIEIILYGFPSALFEFFLNIFIQFGLGAVAGILFAISVRKNIIDNLPQVFEKIFLSQNQEIG</sequence>
<reference evidence="2" key="1">
    <citation type="journal article" date="2015" name="Nature">
        <title>Complex archaea that bridge the gap between prokaryotes and eukaryotes.</title>
        <authorList>
            <person name="Spang A."/>
            <person name="Saw J.H."/>
            <person name="Jorgensen S.L."/>
            <person name="Zaremba-Niedzwiedzka K."/>
            <person name="Martijn J."/>
            <person name="Lind A.E."/>
            <person name="van Eijk R."/>
            <person name="Schleper C."/>
            <person name="Guy L."/>
            <person name="Ettema T.J."/>
        </authorList>
    </citation>
    <scope>NUCLEOTIDE SEQUENCE</scope>
</reference>
<accession>A0A0F8Z905</accession>
<feature type="transmembrane region" description="Helical" evidence="1">
    <location>
        <begin position="26"/>
        <end position="47"/>
    </location>
</feature>
<gene>
    <name evidence="2" type="ORF">LCGC14_2724860</name>
</gene>
<keyword evidence="1" id="KW-0812">Transmembrane</keyword>
<name>A0A0F8Z905_9ZZZZ</name>
<dbReference type="AlphaFoldDB" id="A0A0F8Z905"/>
<dbReference type="Gene3D" id="1.10.1760.20">
    <property type="match status" value="1"/>
</dbReference>
<organism evidence="2">
    <name type="scientific">marine sediment metagenome</name>
    <dbReference type="NCBI Taxonomy" id="412755"/>
    <lineage>
        <taxon>unclassified sequences</taxon>
        <taxon>metagenomes</taxon>
        <taxon>ecological metagenomes</taxon>
    </lineage>
</organism>
<feature type="transmembrane region" description="Helical" evidence="1">
    <location>
        <begin position="54"/>
        <end position="74"/>
    </location>
</feature>
<protein>
    <recommendedName>
        <fullName evidence="3">ECF transporter S component</fullName>
    </recommendedName>
</protein>
<dbReference type="PANTHER" id="PTHR37815">
    <property type="entry name" value="UPF0397 PROTEIN BC_2624-RELATED"/>
    <property type="match status" value="1"/>
</dbReference>
<feature type="transmembrane region" description="Helical" evidence="1">
    <location>
        <begin position="127"/>
        <end position="152"/>
    </location>
</feature>